<comment type="caution">
    <text evidence="3">The sequence shown here is derived from an EMBL/GenBank/DDBJ whole genome shotgun (WGS) entry which is preliminary data.</text>
</comment>
<feature type="compositionally biased region" description="Pro residues" evidence="1">
    <location>
        <begin position="147"/>
        <end position="158"/>
    </location>
</feature>
<evidence type="ECO:0000313" key="4">
    <source>
        <dbReference type="Proteomes" id="UP001596410"/>
    </source>
</evidence>
<accession>A0ABW2ET66</accession>
<evidence type="ECO:0000256" key="1">
    <source>
        <dbReference type="SAM" id="MobiDB-lite"/>
    </source>
</evidence>
<proteinExistence type="predicted"/>
<feature type="region of interest" description="Disordered" evidence="1">
    <location>
        <begin position="147"/>
        <end position="172"/>
    </location>
</feature>
<evidence type="ECO:0000256" key="2">
    <source>
        <dbReference type="SAM" id="SignalP"/>
    </source>
</evidence>
<sequence length="172" mass="19560">MKRALVFLFPFFLFVATQSSFAFPLDTTNQPFKKEKKQTYSQIWIEDYDIEIQVIEQQSKNPIEINNQEQVVEIINTINSAYDIDSNFETHTKLGVLKFNEFGAIQVYLSKDTSSVYLHSDKGAKVITIKNFHQIFQPLTKAEPLPPGFGPKSVPPLPKGGGLDSKDVEKLF</sequence>
<reference evidence="4" key="1">
    <citation type="journal article" date="2019" name="Int. J. Syst. Evol. Microbiol.">
        <title>The Global Catalogue of Microorganisms (GCM) 10K type strain sequencing project: providing services to taxonomists for standard genome sequencing and annotation.</title>
        <authorList>
            <consortium name="The Broad Institute Genomics Platform"/>
            <consortium name="The Broad Institute Genome Sequencing Center for Infectious Disease"/>
            <person name="Wu L."/>
            <person name="Ma J."/>
        </authorList>
    </citation>
    <scope>NUCLEOTIDE SEQUENCE [LARGE SCALE GENOMIC DNA]</scope>
    <source>
        <strain evidence="4">CGMCC 4.1621</strain>
    </source>
</reference>
<dbReference type="RefSeq" id="WP_204711239.1">
    <property type="nucleotide sequence ID" value="NZ_JBHSZV010000067.1"/>
</dbReference>
<name>A0ABW2ET66_9BACI</name>
<dbReference type="Proteomes" id="UP001596410">
    <property type="component" value="Unassembled WGS sequence"/>
</dbReference>
<evidence type="ECO:0000313" key="3">
    <source>
        <dbReference type="EMBL" id="MFC7064186.1"/>
    </source>
</evidence>
<feature type="chain" id="PRO_5047461845" evidence="2">
    <location>
        <begin position="23"/>
        <end position="172"/>
    </location>
</feature>
<gene>
    <name evidence="3" type="ORF">ACFQIC_20550</name>
</gene>
<dbReference type="EMBL" id="JBHSZV010000067">
    <property type="protein sequence ID" value="MFC7064186.1"/>
    <property type="molecule type" value="Genomic_DNA"/>
</dbReference>
<protein>
    <submittedName>
        <fullName evidence="3">Uncharacterized protein</fullName>
    </submittedName>
</protein>
<keyword evidence="2" id="KW-0732">Signal</keyword>
<organism evidence="3 4">
    <name type="scientific">Halobacillus seohaensis</name>
    <dbReference type="NCBI Taxonomy" id="447421"/>
    <lineage>
        <taxon>Bacteria</taxon>
        <taxon>Bacillati</taxon>
        <taxon>Bacillota</taxon>
        <taxon>Bacilli</taxon>
        <taxon>Bacillales</taxon>
        <taxon>Bacillaceae</taxon>
        <taxon>Halobacillus</taxon>
    </lineage>
</organism>
<feature type="signal peptide" evidence="2">
    <location>
        <begin position="1"/>
        <end position="22"/>
    </location>
</feature>
<keyword evidence="4" id="KW-1185">Reference proteome</keyword>